<protein>
    <submittedName>
        <fullName evidence="2">Uncharacterized protein</fullName>
    </submittedName>
</protein>
<dbReference type="RefSeq" id="WP_380083079.1">
    <property type="nucleotide sequence ID" value="NZ_JBHSWD010000001.1"/>
</dbReference>
<comment type="caution">
    <text evidence="2">The sequence shown here is derived from an EMBL/GenBank/DDBJ whole genome shotgun (WGS) entry which is preliminary data.</text>
</comment>
<evidence type="ECO:0000256" key="1">
    <source>
        <dbReference type="SAM" id="Phobius"/>
    </source>
</evidence>
<reference evidence="3" key="1">
    <citation type="journal article" date="2019" name="Int. J. Syst. Evol. Microbiol.">
        <title>The Global Catalogue of Microorganisms (GCM) 10K type strain sequencing project: providing services to taxonomists for standard genome sequencing and annotation.</title>
        <authorList>
            <consortium name="The Broad Institute Genomics Platform"/>
            <consortium name="The Broad Institute Genome Sequencing Center for Infectious Disease"/>
            <person name="Wu L."/>
            <person name="Ma J."/>
        </authorList>
    </citation>
    <scope>NUCLEOTIDE SEQUENCE [LARGE SCALE GENOMIC DNA]</scope>
    <source>
        <strain evidence="3">CGMCC 1.15772</strain>
    </source>
</reference>
<name>A0ABW1YCV4_9DEIO</name>
<gene>
    <name evidence="2" type="ORF">ACFP81_08665</name>
</gene>
<organism evidence="2 3">
    <name type="scientific">Deinococcus lacus</name>
    <dbReference type="NCBI Taxonomy" id="392561"/>
    <lineage>
        <taxon>Bacteria</taxon>
        <taxon>Thermotogati</taxon>
        <taxon>Deinococcota</taxon>
        <taxon>Deinococci</taxon>
        <taxon>Deinococcales</taxon>
        <taxon>Deinococcaceae</taxon>
        <taxon>Deinococcus</taxon>
    </lineage>
</organism>
<evidence type="ECO:0000313" key="2">
    <source>
        <dbReference type="EMBL" id="MFC6592064.1"/>
    </source>
</evidence>
<evidence type="ECO:0000313" key="3">
    <source>
        <dbReference type="Proteomes" id="UP001596297"/>
    </source>
</evidence>
<dbReference type="Proteomes" id="UP001596297">
    <property type="component" value="Unassembled WGS sequence"/>
</dbReference>
<dbReference type="EMBL" id="JBHSWD010000001">
    <property type="protein sequence ID" value="MFC6592064.1"/>
    <property type="molecule type" value="Genomic_DNA"/>
</dbReference>
<feature type="transmembrane region" description="Helical" evidence="1">
    <location>
        <begin position="28"/>
        <end position="48"/>
    </location>
</feature>
<keyword evidence="1" id="KW-0472">Membrane</keyword>
<keyword evidence="1" id="KW-0812">Transmembrane</keyword>
<keyword evidence="1" id="KW-1133">Transmembrane helix</keyword>
<keyword evidence="3" id="KW-1185">Reference proteome</keyword>
<sequence length="63" mass="6664">MDTDPAPPTPAPPAAIQTPVFVRPEKNMVLALLLTFFLGSLGMLYATIPGASSSRWLAGQSCF</sequence>
<proteinExistence type="predicted"/>
<accession>A0ABW1YCV4</accession>